<protein>
    <submittedName>
        <fullName evidence="1">Neuropeptide S</fullName>
    </submittedName>
</protein>
<proteinExistence type="predicted"/>
<evidence type="ECO:0000313" key="1">
    <source>
        <dbReference type="WBParaSite" id="HPLM_0000114601-mRNA-1"/>
    </source>
</evidence>
<name>A0A0N4VV29_HAEPC</name>
<dbReference type="AlphaFoldDB" id="A0A0N4VV29"/>
<organism evidence="1">
    <name type="scientific">Haemonchus placei</name>
    <name type="common">Barber's pole worm</name>
    <dbReference type="NCBI Taxonomy" id="6290"/>
    <lineage>
        <taxon>Eukaryota</taxon>
        <taxon>Metazoa</taxon>
        <taxon>Ecdysozoa</taxon>
        <taxon>Nematoda</taxon>
        <taxon>Chromadorea</taxon>
        <taxon>Rhabditida</taxon>
        <taxon>Rhabditina</taxon>
        <taxon>Rhabditomorpha</taxon>
        <taxon>Strongyloidea</taxon>
        <taxon>Trichostrongylidae</taxon>
        <taxon>Haemonchus</taxon>
    </lineage>
</organism>
<dbReference type="WBParaSite" id="HPLM_0000114601-mRNA-1">
    <property type="protein sequence ID" value="HPLM_0000114601-mRNA-1"/>
    <property type="gene ID" value="HPLM_0000114601"/>
</dbReference>
<reference evidence="1" key="1">
    <citation type="submission" date="2017-02" db="UniProtKB">
        <authorList>
            <consortium name="WormBaseParasite"/>
        </authorList>
    </citation>
    <scope>IDENTIFICATION</scope>
</reference>
<sequence length="50" mass="5832">LSISYSSQREDRFDRQEILSNSFHMASDRLMSPLNSTLKGRFFGMSKCKQ</sequence>
<accession>A0A0N4VV29</accession>